<dbReference type="GO" id="GO:0005634">
    <property type="term" value="C:nucleus"/>
    <property type="evidence" value="ECO:0007669"/>
    <property type="project" value="UniProtKB-SubCell"/>
</dbReference>
<dbReference type="SUPFAM" id="SSF55469">
    <property type="entry name" value="FMN-dependent nitroreductase-like"/>
    <property type="match status" value="1"/>
</dbReference>
<evidence type="ECO:0000256" key="5">
    <source>
        <dbReference type="ARBA" id="ARBA00023002"/>
    </source>
</evidence>
<dbReference type="InterPro" id="IPR029479">
    <property type="entry name" value="Nitroreductase"/>
</dbReference>
<dbReference type="PANTHER" id="PTHR43035">
    <property type="entry name" value="FATTY ACID REPRESSION MUTANT PROTEIN 2-RELATED"/>
    <property type="match status" value="1"/>
</dbReference>
<organism evidence="8 9">
    <name type="scientific">Decorospora gaudefroyi</name>
    <dbReference type="NCBI Taxonomy" id="184978"/>
    <lineage>
        <taxon>Eukaryota</taxon>
        <taxon>Fungi</taxon>
        <taxon>Dikarya</taxon>
        <taxon>Ascomycota</taxon>
        <taxon>Pezizomycotina</taxon>
        <taxon>Dothideomycetes</taxon>
        <taxon>Pleosporomycetidae</taxon>
        <taxon>Pleosporales</taxon>
        <taxon>Pleosporineae</taxon>
        <taxon>Pleosporaceae</taxon>
        <taxon>Decorospora</taxon>
    </lineage>
</organism>
<keyword evidence="6" id="KW-0539">Nucleus</keyword>
<comment type="similarity">
    <text evidence="3">Belongs to the nitroreductase family.</text>
</comment>
<dbReference type="EMBL" id="ML975564">
    <property type="protein sequence ID" value="KAF1828347.1"/>
    <property type="molecule type" value="Genomic_DNA"/>
</dbReference>
<accession>A0A6A5K1G7</accession>
<proteinExistence type="inferred from homology"/>
<comment type="subcellular location">
    <subcellularLocation>
        <location evidence="2">Cytoplasm</location>
    </subcellularLocation>
    <subcellularLocation>
        <location evidence="1">Nucleus</location>
    </subcellularLocation>
</comment>
<evidence type="ECO:0000256" key="4">
    <source>
        <dbReference type="ARBA" id="ARBA00022490"/>
    </source>
</evidence>
<keyword evidence="5" id="KW-0560">Oxidoreductase</keyword>
<dbReference type="PANTHER" id="PTHR43035:SF1">
    <property type="entry name" value="FATTY ACID REPRESSION MUTANT PROTEIN 2-RELATED"/>
    <property type="match status" value="1"/>
</dbReference>
<evidence type="ECO:0000256" key="1">
    <source>
        <dbReference type="ARBA" id="ARBA00004123"/>
    </source>
</evidence>
<dbReference type="OrthoDB" id="2138173at2759"/>
<dbReference type="InterPro" id="IPR000415">
    <property type="entry name" value="Nitroreductase-like"/>
</dbReference>
<evidence type="ECO:0000256" key="3">
    <source>
        <dbReference type="ARBA" id="ARBA00007118"/>
    </source>
</evidence>
<dbReference type="InterPro" id="IPR033877">
    <property type="entry name" value="Frm2/Hbn1"/>
</dbReference>
<dbReference type="Gene3D" id="3.40.109.10">
    <property type="entry name" value="NADH Oxidase"/>
    <property type="match status" value="1"/>
</dbReference>
<gene>
    <name evidence="8" type="ORF">BDW02DRAFT_246432</name>
</gene>
<evidence type="ECO:0000259" key="7">
    <source>
        <dbReference type="Pfam" id="PF00881"/>
    </source>
</evidence>
<feature type="domain" description="Nitroreductase" evidence="7">
    <location>
        <begin position="13"/>
        <end position="73"/>
    </location>
</feature>
<dbReference type="GO" id="GO:0034599">
    <property type="term" value="P:cellular response to oxidative stress"/>
    <property type="evidence" value="ECO:0007669"/>
    <property type="project" value="InterPro"/>
</dbReference>
<reference evidence="8" key="1">
    <citation type="submission" date="2020-01" db="EMBL/GenBank/DDBJ databases">
        <authorList>
            <consortium name="DOE Joint Genome Institute"/>
            <person name="Haridas S."/>
            <person name="Albert R."/>
            <person name="Binder M."/>
            <person name="Bloem J."/>
            <person name="Labutti K."/>
            <person name="Salamov A."/>
            <person name="Andreopoulos B."/>
            <person name="Baker S.E."/>
            <person name="Barry K."/>
            <person name="Bills G."/>
            <person name="Bluhm B.H."/>
            <person name="Cannon C."/>
            <person name="Castanera R."/>
            <person name="Culley D.E."/>
            <person name="Daum C."/>
            <person name="Ezra D."/>
            <person name="Gonzalez J.B."/>
            <person name="Henrissat B."/>
            <person name="Kuo A."/>
            <person name="Liang C."/>
            <person name="Lipzen A."/>
            <person name="Lutzoni F."/>
            <person name="Magnuson J."/>
            <person name="Mondo S."/>
            <person name="Nolan M."/>
            <person name="Ohm R."/>
            <person name="Pangilinan J."/>
            <person name="Park H.-J."/>
            <person name="Ramirez L."/>
            <person name="Alfaro M."/>
            <person name="Sun H."/>
            <person name="Tritt A."/>
            <person name="Yoshinaga Y."/>
            <person name="Zwiers L.-H."/>
            <person name="Turgeon B.G."/>
            <person name="Goodwin S.B."/>
            <person name="Spatafora J.W."/>
            <person name="Crous P.W."/>
            <person name="Grigoriev I.V."/>
        </authorList>
    </citation>
    <scope>NUCLEOTIDE SEQUENCE</scope>
    <source>
        <strain evidence="8">P77</strain>
    </source>
</reference>
<dbReference type="GO" id="GO:0005737">
    <property type="term" value="C:cytoplasm"/>
    <property type="evidence" value="ECO:0007669"/>
    <property type="project" value="UniProtKB-SubCell"/>
</dbReference>
<protein>
    <submittedName>
        <fullName evidence="8">Nitroreductase</fullName>
    </submittedName>
</protein>
<dbReference type="GO" id="GO:0016491">
    <property type="term" value="F:oxidoreductase activity"/>
    <property type="evidence" value="ECO:0007669"/>
    <property type="project" value="UniProtKB-KW"/>
</dbReference>
<dbReference type="AlphaFoldDB" id="A0A6A5K1G7"/>
<dbReference type="Proteomes" id="UP000800040">
    <property type="component" value="Unassembled WGS sequence"/>
</dbReference>
<dbReference type="FunFam" id="3.40.109.10:FF:000001">
    <property type="entry name" value="Nitroreductase family"/>
    <property type="match status" value="1"/>
</dbReference>
<dbReference type="Pfam" id="PF00881">
    <property type="entry name" value="Nitroreductase"/>
    <property type="match status" value="1"/>
</dbReference>
<keyword evidence="9" id="KW-1185">Reference proteome</keyword>
<keyword evidence="4" id="KW-0963">Cytoplasm</keyword>
<evidence type="ECO:0000256" key="6">
    <source>
        <dbReference type="ARBA" id="ARBA00023242"/>
    </source>
</evidence>
<evidence type="ECO:0000313" key="8">
    <source>
        <dbReference type="EMBL" id="KAF1828347.1"/>
    </source>
</evidence>
<evidence type="ECO:0000256" key="2">
    <source>
        <dbReference type="ARBA" id="ARBA00004496"/>
    </source>
</evidence>
<name>A0A6A5K1G7_9PLEO</name>
<evidence type="ECO:0000313" key="9">
    <source>
        <dbReference type="Proteomes" id="UP000800040"/>
    </source>
</evidence>
<sequence length="207" mass="23264">MASQLTFLDALIQRRSAYALTNTSPISQERIKELVKECLKYCPTAFNVRSSRIIILFGAEHAALWAHAEDVTLKSMPPHLVDLFVPRIVMFKPAYGTILFFDDHSAISALPPPLQTIFPAYPEVQEHGNGMLQFVVWTALCAEGLGCNLQHYQPGITPWVREKYGVPESWELKAQLVFGEMVEGQGPVEEKVRTGLEESLRVYCGKE</sequence>